<evidence type="ECO:0000256" key="1">
    <source>
        <dbReference type="SAM" id="Coils"/>
    </source>
</evidence>
<keyword evidence="2" id="KW-0812">Transmembrane</keyword>
<dbReference type="EMBL" id="JSVA01000004">
    <property type="protein sequence ID" value="KOF04103.1"/>
    <property type="molecule type" value="Genomic_DNA"/>
</dbReference>
<keyword evidence="2" id="KW-1133">Transmembrane helix</keyword>
<evidence type="ECO:0000313" key="5">
    <source>
        <dbReference type="Proteomes" id="UP000036908"/>
    </source>
</evidence>
<dbReference type="NCBIfam" id="TIGR03513">
    <property type="entry name" value="GldL_gliding"/>
    <property type="match status" value="1"/>
</dbReference>
<feature type="coiled-coil region" evidence="1">
    <location>
        <begin position="189"/>
        <end position="258"/>
    </location>
</feature>
<dbReference type="InterPro" id="IPR019852">
    <property type="entry name" value="Motility-assoc_prot_GldL"/>
</dbReference>
<keyword evidence="5" id="KW-1185">Reference proteome</keyword>
<keyword evidence="1" id="KW-0175">Coiled coil</keyword>
<feature type="domain" description="Gliding motility protein GldL-like N-terminal" evidence="3">
    <location>
        <begin position="18"/>
        <end position="68"/>
    </location>
</feature>
<proteinExistence type="predicted"/>
<comment type="caution">
    <text evidence="4">The sequence shown here is derived from an EMBL/GenBank/DDBJ whole genome shotgun (WGS) entry which is preliminary data.</text>
</comment>
<sequence length="270" mass="28368">MANKSFSEKFYGDIMPKIYGLGAAVVIVGAMFKLEGWAGATPMLITGLSVEALIFAFSAFEPKSTDYTKKLYEANAAGVSPSQENSKDEVSLGKILKEAAVSKESLKQFGEGMTALAANAKNMSDMSNAVSATNAYADSAKKASESLGKINQSTTATATAMAQMADAAKGAGEIQAQLKNSAGSYQAQLQNASVQLDALNKVYKEELNDSQAHVKAIKTFYANIDTALAGVSAATKEAEEFKAQMGKLNTNVNSLNKVYGAMLSAMKSSN</sequence>
<dbReference type="Pfam" id="PF22827">
    <property type="entry name" value="GldL_N"/>
    <property type="match status" value="1"/>
</dbReference>
<dbReference type="InterPro" id="IPR055087">
    <property type="entry name" value="GldL-like_N"/>
</dbReference>
<evidence type="ECO:0000313" key="4">
    <source>
        <dbReference type="EMBL" id="KOF04103.1"/>
    </source>
</evidence>
<organism evidence="4 5">
    <name type="scientific">Roseivirga seohaensis subsp. aquiponti</name>
    <dbReference type="NCBI Taxonomy" id="1566026"/>
    <lineage>
        <taxon>Bacteria</taxon>
        <taxon>Pseudomonadati</taxon>
        <taxon>Bacteroidota</taxon>
        <taxon>Cytophagia</taxon>
        <taxon>Cytophagales</taxon>
        <taxon>Roseivirgaceae</taxon>
        <taxon>Roseivirga</taxon>
    </lineage>
</organism>
<feature type="transmembrane region" description="Helical" evidence="2">
    <location>
        <begin position="18"/>
        <end position="34"/>
    </location>
</feature>
<reference evidence="5" key="1">
    <citation type="submission" date="2014-11" db="EMBL/GenBank/DDBJ databases">
        <title>Genome sequencing of Roseivirga sp. D-25.</title>
        <authorList>
            <person name="Selvaratnam C."/>
            <person name="Thevarajoo S."/>
            <person name="Goh K.M."/>
            <person name="Eee R."/>
            <person name="Chan K.-G."/>
            <person name="Chong C.S."/>
        </authorList>
    </citation>
    <scope>NUCLEOTIDE SEQUENCE [LARGE SCALE GENOMIC DNA]</scope>
    <source>
        <strain evidence="5">D-25</strain>
    </source>
</reference>
<dbReference type="PATRIC" id="fig|1566026.4.peg.2515"/>
<protein>
    <recommendedName>
        <fullName evidence="3">Gliding motility protein GldL-like N-terminal domain-containing protein</fullName>
    </recommendedName>
</protein>
<evidence type="ECO:0000259" key="3">
    <source>
        <dbReference type="Pfam" id="PF22827"/>
    </source>
</evidence>
<keyword evidence="2" id="KW-0472">Membrane</keyword>
<dbReference type="OrthoDB" id="1466660at2"/>
<name>A0A0L8ANS4_9BACT</name>
<dbReference type="AlphaFoldDB" id="A0A0L8ANS4"/>
<feature type="transmembrane region" description="Helical" evidence="2">
    <location>
        <begin position="40"/>
        <end position="60"/>
    </location>
</feature>
<evidence type="ECO:0000256" key="2">
    <source>
        <dbReference type="SAM" id="Phobius"/>
    </source>
</evidence>
<accession>A0A0L8ANS4</accession>
<gene>
    <name evidence="4" type="ORF">OB69_03720</name>
</gene>
<dbReference type="Proteomes" id="UP000036908">
    <property type="component" value="Unassembled WGS sequence"/>
</dbReference>
<dbReference type="RefSeq" id="WP_053222337.1">
    <property type="nucleotide sequence ID" value="NZ_JSVA01000004.1"/>
</dbReference>